<organism evidence="8 9">
    <name type="scientific">Arsenophonus nasoniae</name>
    <name type="common">son-killer infecting Nasonia vitripennis</name>
    <dbReference type="NCBI Taxonomy" id="638"/>
    <lineage>
        <taxon>Bacteria</taxon>
        <taxon>Pseudomonadati</taxon>
        <taxon>Pseudomonadota</taxon>
        <taxon>Gammaproteobacteria</taxon>
        <taxon>Enterobacterales</taxon>
        <taxon>Morganellaceae</taxon>
        <taxon>Arsenophonus</taxon>
    </lineage>
</organism>
<comment type="function">
    <text evidence="5">Modulates RecA activity.</text>
</comment>
<proteinExistence type="inferred from homology"/>
<name>A0AA95K856_9GAMM</name>
<dbReference type="PANTHER" id="PTHR33602:SF1">
    <property type="entry name" value="REGULATORY PROTEIN RECX FAMILY PROTEIN"/>
    <property type="match status" value="1"/>
</dbReference>
<dbReference type="Proteomes" id="UP001177595">
    <property type="component" value="Plasmid paPv1"/>
</dbReference>
<dbReference type="PANTHER" id="PTHR33602">
    <property type="entry name" value="REGULATORY PROTEIN RECX FAMILY PROTEIN"/>
    <property type="match status" value="1"/>
</dbReference>
<keyword evidence="4 5" id="KW-0963">Cytoplasm</keyword>
<evidence type="ECO:0000256" key="4">
    <source>
        <dbReference type="ARBA" id="ARBA00022490"/>
    </source>
</evidence>
<evidence type="ECO:0000259" key="7">
    <source>
        <dbReference type="Pfam" id="PF21981"/>
    </source>
</evidence>
<comment type="subcellular location">
    <subcellularLocation>
        <location evidence="1 5">Cytoplasm</location>
    </subcellularLocation>
</comment>
<dbReference type="InterPro" id="IPR053924">
    <property type="entry name" value="RecX_HTH_2nd"/>
</dbReference>
<dbReference type="Pfam" id="PF21981">
    <property type="entry name" value="RecX_HTH3"/>
    <property type="match status" value="1"/>
</dbReference>
<dbReference type="HAMAP" id="MF_01114">
    <property type="entry name" value="RecX"/>
    <property type="match status" value="1"/>
</dbReference>
<evidence type="ECO:0000313" key="8">
    <source>
        <dbReference type="EMBL" id="WGM03277.1"/>
    </source>
</evidence>
<dbReference type="AlphaFoldDB" id="A0AA95K856"/>
<feature type="domain" description="RecX second three-helical" evidence="6">
    <location>
        <begin position="53"/>
        <end position="90"/>
    </location>
</feature>
<evidence type="ECO:0000256" key="3">
    <source>
        <dbReference type="ARBA" id="ARBA00018111"/>
    </source>
</evidence>
<evidence type="ECO:0000259" key="6">
    <source>
        <dbReference type="Pfam" id="PF02631"/>
    </source>
</evidence>
<dbReference type="InterPro" id="IPR053925">
    <property type="entry name" value="RecX_HTH_3rd"/>
</dbReference>
<dbReference type="Pfam" id="PF02631">
    <property type="entry name" value="RecX_HTH2"/>
    <property type="match status" value="1"/>
</dbReference>
<evidence type="ECO:0000256" key="5">
    <source>
        <dbReference type="HAMAP-Rule" id="MF_01114"/>
    </source>
</evidence>
<evidence type="ECO:0000256" key="2">
    <source>
        <dbReference type="ARBA" id="ARBA00009695"/>
    </source>
</evidence>
<gene>
    <name evidence="5" type="primary">recX</name>
    <name evidence="8" type="ORF">QE210_17895</name>
</gene>
<dbReference type="RefSeq" id="WP_280626392.1">
    <property type="nucleotide sequence ID" value="NZ_CP123505.1"/>
</dbReference>
<comment type="similarity">
    <text evidence="2 5">Belongs to the RecX family.</text>
</comment>
<dbReference type="GO" id="GO:0005737">
    <property type="term" value="C:cytoplasm"/>
    <property type="evidence" value="ECO:0007669"/>
    <property type="project" value="UniProtKB-SubCell"/>
</dbReference>
<dbReference type="Gene3D" id="1.10.10.10">
    <property type="entry name" value="Winged helix-like DNA-binding domain superfamily/Winged helix DNA-binding domain"/>
    <property type="match status" value="2"/>
</dbReference>
<geneLocation type="plasmid" evidence="8 9">
    <name>paPv1</name>
</geneLocation>
<dbReference type="InterPro" id="IPR036388">
    <property type="entry name" value="WH-like_DNA-bd_sf"/>
</dbReference>
<sequence>MKRLDKLYHHAVSLLSRKDYTNGEMRRILSQLTEDSIDVEVTLNNLRNEGYINDQRIAENMLTRFLRKQYGVTRIRLELRQKGIAREITENLINSLDIDWFEMASESRVKKFGEDLPIEPKEKAKQIRYLQSRGFSMDMIMESLSPRTD</sequence>
<dbReference type="EMBL" id="CP123505">
    <property type="protein sequence ID" value="WGM03277.1"/>
    <property type="molecule type" value="Genomic_DNA"/>
</dbReference>
<dbReference type="GO" id="GO:0006282">
    <property type="term" value="P:regulation of DNA repair"/>
    <property type="evidence" value="ECO:0007669"/>
    <property type="project" value="UniProtKB-UniRule"/>
</dbReference>
<reference evidence="8" key="1">
    <citation type="submission" date="2023-04" db="EMBL/GenBank/DDBJ databases">
        <title>Genome dynamics across the evolutionary transition to endosymbiosis.</title>
        <authorList>
            <person name="Siozios S."/>
            <person name="Nadal-Jimenez P."/>
            <person name="Azagi T."/>
            <person name="Sprong H."/>
            <person name="Frost C.L."/>
            <person name="Parratt S.R."/>
            <person name="Taylor G."/>
            <person name="Brettell L."/>
            <person name="Lew K.C."/>
            <person name="Croft L."/>
            <person name="King K.C."/>
            <person name="Brockhurst M.A."/>
            <person name="Hypsa V."/>
            <person name="Novakova E."/>
            <person name="Darby A.C."/>
            <person name="Hurst G.D.D."/>
        </authorList>
    </citation>
    <scope>NUCLEOTIDE SEQUENCE</scope>
    <source>
        <strain evidence="8">APv</strain>
        <plasmid evidence="8">paPv1</plasmid>
    </source>
</reference>
<accession>A0AA95K856</accession>
<evidence type="ECO:0000256" key="1">
    <source>
        <dbReference type="ARBA" id="ARBA00004496"/>
    </source>
</evidence>
<dbReference type="InterPro" id="IPR003783">
    <property type="entry name" value="Regulatory_RecX"/>
</dbReference>
<feature type="domain" description="RecX third three-helical" evidence="7">
    <location>
        <begin position="99"/>
        <end position="142"/>
    </location>
</feature>
<protein>
    <recommendedName>
        <fullName evidence="3 5">Regulatory protein RecX</fullName>
    </recommendedName>
</protein>
<evidence type="ECO:0000313" key="9">
    <source>
        <dbReference type="Proteomes" id="UP001177595"/>
    </source>
</evidence>
<keyword evidence="8" id="KW-0614">Plasmid</keyword>